<keyword evidence="7 18" id="KW-0349">Heme</keyword>
<keyword evidence="11" id="KW-1278">Translocase</keyword>
<dbReference type="Gene3D" id="1.20.210.10">
    <property type="entry name" value="Cytochrome c oxidase-like, subunit I domain"/>
    <property type="match status" value="1"/>
</dbReference>
<evidence type="ECO:0000256" key="14">
    <source>
        <dbReference type="ARBA" id="ARBA00023004"/>
    </source>
</evidence>
<feature type="transmembrane region" description="Helical" evidence="19">
    <location>
        <begin position="177"/>
        <end position="203"/>
    </location>
</feature>
<feature type="transmembrane region" description="Helical" evidence="19">
    <location>
        <begin position="90"/>
        <end position="114"/>
    </location>
</feature>
<dbReference type="InterPro" id="IPR023615">
    <property type="entry name" value="Cyt_c_Oxase_su1_BS"/>
</dbReference>
<dbReference type="PANTHER" id="PTHR10422">
    <property type="entry name" value="CYTOCHROME C OXIDASE SUBUNIT 1"/>
    <property type="match status" value="1"/>
</dbReference>
<feature type="transmembrane region" description="Helical" evidence="19">
    <location>
        <begin position="215"/>
        <end position="241"/>
    </location>
</feature>
<evidence type="ECO:0000256" key="7">
    <source>
        <dbReference type="ARBA" id="ARBA00022617"/>
    </source>
</evidence>
<organism evidence="21 22">
    <name type="scientific">Massilia oculi</name>
    <dbReference type="NCBI Taxonomy" id="945844"/>
    <lineage>
        <taxon>Bacteria</taxon>
        <taxon>Pseudomonadati</taxon>
        <taxon>Pseudomonadota</taxon>
        <taxon>Betaproteobacteria</taxon>
        <taxon>Burkholderiales</taxon>
        <taxon>Oxalobacteraceae</taxon>
        <taxon>Telluria group</taxon>
        <taxon>Massilia</taxon>
    </lineage>
</organism>
<evidence type="ECO:0000256" key="8">
    <source>
        <dbReference type="ARBA" id="ARBA00022660"/>
    </source>
</evidence>
<dbReference type="EC" id="7.1.1.9" evidence="4"/>
<dbReference type="SUPFAM" id="SSF81442">
    <property type="entry name" value="Cytochrome c oxidase subunit I-like"/>
    <property type="match status" value="1"/>
</dbReference>
<feature type="transmembrane region" description="Helical" evidence="19">
    <location>
        <begin position="48"/>
        <end position="70"/>
    </location>
</feature>
<keyword evidence="13 19" id="KW-1133">Transmembrane helix</keyword>
<evidence type="ECO:0000256" key="12">
    <source>
        <dbReference type="ARBA" id="ARBA00022982"/>
    </source>
</evidence>
<reference evidence="21 22" key="1">
    <citation type="submission" date="2018-05" db="EMBL/GenBank/DDBJ databases">
        <title>Complete genome sequence of Massilia oculi sp. nov. CCUG 43427T (=DSM 26321T), the type strain of M. oculi, and comparison with genome sequences of other Massilia strains.</title>
        <authorList>
            <person name="Zhu B."/>
        </authorList>
    </citation>
    <scope>NUCLEOTIDE SEQUENCE [LARGE SCALE GENOMIC DNA]</scope>
    <source>
        <strain evidence="21 22">CCUG 43427</strain>
    </source>
</reference>
<dbReference type="InterPro" id="IPR023616">
    <property type="entry name" value="Cyt_c_oxase-like_su1_dom"/>
</dbReference>
<proteinExistence type="inferred from homology"/>
<gene>
    <name evidence="21" type="primary">ctaD</name>
    <name evidence="21" type="ORF">DIR46_16710</name>
</gene>
<evidence type="ECO:0000313" key="21">
    <source>
        <dbReference type="EMBL" id="AWL05906.1"/>
    </source>
</evidence>
<evidence type="ECO:0000313" key="22">
    <source>
        <dbReference type="Proteomes" id="UP000245820"/>
    </source>
</evidence>
<protein>
    <recommendedName>
        <fullName evidence="4">cytochrome-c oxidase</fullName>
        <ecNumber evidence="4">7.1.1.9</ecNumber>
    </recommendedName>
</protein>
<evidence type="ECO:0000256" key="9">
    <source>
        <dbReference type="ARBA" id="ARBA00022692"/>
    </source>
</evidence>
<evidence type="ECO:0000256" key="4">
    <source>
        <dbReference type="ARBA" id="ARBA00012949"/>
    </source>
</evidence>
<feature type="transmembrane region" description="Helical" evidence="19">
    <location>
        <begin position="586"/>
        <end position="609"/>
    </location>
</feature>
<dbReference type="GO" id="GO:0015990">
    <property type="term" value="P:electron transport coupled proton transport"/>
    <property type="evidence" value="ECO:0007669"/>
    <property type="project" value="InterPro"/>
</dbReference>
<keyword evidence="12 18" id="KW-0249">Electron transport</keyword>
<feature type="transmembrane region" description="Helical" evidence="19">
    <location>
        <begin position="482"/>
        <end position="506"/>
    </location>
</feature>
<dbReference type="InterPro" id="IPR013833">
    <property type="entry name" value="Cyt_c_oxidase_su3_a-hlx"/>
</dbReference>
<evidence type="ECO:0000256" key="13">
    <source>
        <dbReference type="ARBA" id="ARBA00022989"/>
    </source>
</evidence>
<evidence type="ECO:0000256" key="6">
    <source>
        <dbReference type="ARBA" id="ARBA00022475"/>
    </source>
</evidence>
<comment type="pathway">
    <text evidence="2">Energy metabolism; oxidative phosphorylation.</text>
</comment>
<feature type="transmembrane region" description="Helical" evidence="19">
    <location>
        <begin position="772"/>
        <end position="796"/>
    </location>
</feature>
<dbReference type="InterPro" id="IPR014241">
    <property type="entry name" value="Cyt_c_oxidase_su1_bac"/>
</dbReference>
<feature type="transmembrane region" description="Helical" evidence="19">
    <location>
        <begin position="134"/>
        <end position="153"/>
    </location>
</feature>
<keyword evidence="22" id="KW-1185">Reference proteome</keyword>
<sequence length="840" mass="92839">MTTRDATVNDDALPNSLPRPPLELTRLEEIWETPRGWRFFKSVNNTNIGLLYIGTAILFFILAGILALIMRVQLAVPDNDLVAASTYNQIFTMHGTVMMFLFAIPIVEAIAVYLLPNMLGARDLPFPRLSAYAFWAYAFGGLAFFCTLFWGLAPDGGWFMYPPLTGMKYSPGLNADFWLLGIGFIEISAIAGAIELIVGILFTRAPGMTLRRMPVYAWAMLVVGVMIIIAFPAVIAGTALLELERAFNMPIFDAERGGDPLIWQHLFWFFGHPEVYIIFLPAAGMISTMIPTIAQNRLVGRRVIVVALVGVGIFSFGLWAHHMFTAGLGVLEMSLISAASMAVAIPTGIQVFGWIATLWSGRIKLNAPTLFMLGFMFIFVLGGLTGVMVAVIPFDWQVHDTYFIVAHLHYVLIGGMVFPVFAAIYYWMPLVNGNQMSERWAKPIFWLLFGGFNITFFPMHITGLYGMPRRVYTYSHEMGWDWLNMVSTVGAFMFALGILAMIVDAARTLRRPAKKTGNPWNAATLEWLPNEDYGNRSIPIITSNDPLWDQPTLSKEVEEGRHYLPNTVTGRRETIATSPVSAKPTYLMILPGDSWLTVIGAAGTAGFFLLLTVKAMVLATICGIIAIASIIGWLWQSDRSVNMTHAPIGGGIKLPIGAVGAASHSWWGTFIMLIVIYGIFWSFAYTYIHTSMRLEICPPPGASLPDGTYTIAAAALLLAGSALVWFSGRLKGHGMAWTLLPALACTTAAFLVDVHSWRLVHLDGTKDAWNASISIMLGFQGVMLFVLLLAAPYLCVRVWRGFIRPENRATRDNIALIWHYVTLQGLTAMVVIRGLLLVMD</sequence>
<feature type="transmembrane region" description="Helical" evidence="19">
    <location>
        <begin position="817"/>
        <end position="839"/>
    </location>
</feature>
<feature type="transmembrane region" description="Helical" evidence="19">
    <location>
        <begin position="734"/>
        <end position="752"/>
    </location>
</feature>
<dbReference type="UniPathway" id="UPA00705"/>
<keyword evidence="8 18" id="KW-0679">Respiratory chain</keyword>
<feature type="transmembrane region" description="Helical" evidence="19">
    <location>
        <begin position="303"/>
        <end position="324"/>
    </location>
</feature>
<evidence type="ECO:0000256" key="18">
    <source>
        <dbReference type="RuleBase" id="RU000370"/>
    </source>
</evidence>
<evidence type="ECO:0000256" key="15">
    <source>
        <dbReference type="ARBA" id="ARBA00023008"/>
    </source>
</evidence>
<evidence type="ECO:0000256" key="17">
    <source>
        <dbReference type="ARBA" id="ARBA00047816"/>
    </source>
</evidence>
<name>A0A2S2DM27_9BURK</name>
<feature type="transmembrane region" description="Helical" evidence="19">
    <location>
        <begin position="440"/>
        <end position="462"/>
    </location>
</feature>
<dbReference type="GO" id="GO:0022904">
    <property type="term" value="P:respiratory electron transport chain"/>
    <property type="evidence" value="ECO:0007669"/>
    <property type="project" value="InterPro"/>
</dbReference>
<feature type="transmembrane region" description="Helical" evidence="19">
    <location>
        <begin position="336"/>
        <end position="358"/>
    </location>
</feature>
<dbReference type="EMBL" id="CP029343">
    <property type="protein sequence ID" value="AWL05906.1"/>
    <property type="molecule type" value="Genomic_DNA"/>
</dbReference>
<comment type="subcellular location">
    <subcellularLocation>
        <location evidence="1">Cell membrane</location>
        <topology evidence="1">Multi-pass membrane protein</topology>
    </subcellularLocation>
</comment>
<keyword evidence="15" id="KW-0186">Copper</keyword>
<feature type="transmembrane region" description="Helical" evidence="19">
    <location>
        <begin position="404"/>
        <end position="428"/>
    </location>
</feature>
<keyword evidence="10" id="KW-0479">Metal-binding</keyword>
<dbReference type="Pfam" id="PF00115">
    <property type="entry name" value="COX1"/>
    <property type="match status" value="1"/>
</dbReference>
<dbReference type="PANTHER" id="PTHR10422:SF35">
    <property type="entry name" value="CYTOCHROME BO(3) UBIQUINOL OXIDASE SUBUNIT 1"/>
    <property type="match status" value="1"/>
</dbReference>
<comment type="similarity">
    <text evidence="3 18">Belongs to the heme-copper respiratory oxidase family.</text>
</comment>
<dbReference type="AlphaFoldDB" id="A0A2S2DM27"/>
<feature type="transmembrane region" description="Helical" evidence="19">
    <location>
        <begin position="666"/>
        <end position="688"/>
    </location>
</feature>
<evidence type="ECO:0000256" key="3">
    <source>
        <dbReference type="ARBA" id="ARBA00009578"/>
    </source>
</evidence>
<feature type="transmembrane region" description="Helical" evidence="19">
    <location>
        <begin position="615"/>
        <end position="635"/>
    </location>
</feature>
<evidence type="ECO:0000256" key="16">
    <source>
        <dbReference type="ARBA" id="ARBA00023136"/>
    </source>
</evidence>
<dbReference type="PROSITE" id="PS00077">
    <property type="entry name" value="COX1_CUB"/>
    <property type="match status" value="1"/>
</dbReference>
<dbReference type="Gene3D" id="1.20.120.80">
    <property type="entry name" value="Cytochrome c oxidase, subunit III, four-helix bundle"/>
    <property type="match status" value="1"/>
</dbReference>
<evidence type="ECO:0000256" key="19">
    <source>
        <dbReference type="SAM" id="Phobius"/>
    </source>
</evidence>
<feature type="domain" description="Cytochrome oxidase subunit I profile" evidence="20">
    <location>
        <begin position="31"/>
        <end position="554"/>
    </location>
</feature>
<feature type="transmembrane region" description="Helical" evidence="19">
    <location>
        <begin position="370"/>
        <end position="392"/>
    </location>
</feature>
<dbReference type="GO" id="GO:0046872">
    <property type="term" value="F:metal ion binding"/>
    <property type="evidence" value="ECO:0007669"/>
    <property type="project" value="UniProtKB-KW"/>
</dbReference>
<dbReference type="PROSITE" id="PS50855">
    <property type="entry name" value="COX1"/>
    <property type="match status" value="1"/>
</dbReference>
<dbReference type="GO" id="GO:0005886">
    <property type="term" value="C:plasma membrane"/>
    <property type="evidence" value="ECO:0007669"/>
    <property type="project" value="UniProtKB-SubCell"/>
</dbReference>
<dbReference type="NCBIfam" id="TIGR02891">
    <property type="entry name" value="CtaD_CoxA"/>
    <property type="match status" value="1"/>
</dbReference>
<dbReference type="PRINTS" id="PR01165">
    <property type="entry name" value="CYCOXIDASEI"/>
</dbReference>
<keyword evidence="5 18" id="KW-0813">Transport</keyword>
<dbReference type="OrthoDB" id="9803294at2"/>
<feature type="transmembrane region" description="Helical" evidence="19">
    <location>
        <begin position="261"/>
        <end position="282"/>
    </location>
</feature>
<evidence type="ECO:0000256" key="2">
    <source>
        <dbReference type="ARBA" id="ARBA00004673"/>
    </source>
</evidence>
<feature type="transmembrane region" description="Helical" evidence="19">
    <location>
        <begin position="708"/>
        <end position="727"/>
    </location>
</feature>
<evidence type="ECO:0000256" key="10">
    <source>
        <dbReference type="ARBA" id="ARBA00022723"/>
    </source>
</evidence>
<evidence type="ECO:0000256" key="1">
    <source>
        <dbReference type="ARBA" id="ARBA00004651"/>
    </source>
</evidence>
<dbReference type="InterPro" id="IPR036927">
    <property type="entry name" value="Cyt_c_oxase-like_su1_sf"/>
</dbReference>
<evidence type="ECO:0000256" key="11">
    <source>
        <dbReference type="ARBA" id="ARBA00022967"/>
    </source>
</evidence>
<accession>A0A2S2DM27</accession>
<dbReference type="GO" id="GO:0020037">
    <property type="term" value="F:heme binding"/>
    <property type="evidence" value="ECO:0007669"/>
    <property type="project" value="InterPro"/>
</dbReference>
<keyword evidence="9 18" id="KW-0812">Transmembrane</keyword>
<keyword evidence="16 19" id="KW-0472">Membrane</keyword>
<dbReference type="GO" id="GO:0006119">
    <property type="term" value="P:oxidative phosphorylation"/>
    <property type="evidence" value="ECO:0007669"/>
    <property type="project" value="UniProtKB-UniPathway"/>
</dbReference>
<dbReference type="Proteomes" id="UP000245820">
    <property type="component" value="Chromosome"/>
</dbReference>
<dbReference type="RefSeq" id="WP_109346233.1">
    <property type="nucleotide sequence ID" value="NZ_CP029343.1"/>
</dbReference>
<comment type="catalytic activity">
    <reaction evidence="17">
        <text>4 Fe(II)-[cytochrome c] + O2 + 8 H(+)(in) = 4 Fe(III)-[cytochrome c] + 2 H2O + 4 H(+)(out)</text>
        <dbReference type="Rhea" id="RHEA:11436"/>
        <dbReference type="Rhea" id="RHEA-COMP:10350"/>
        <dbReference type="Rhea" id="RHEA-COMP:14399"/>
        <dbReference type="ChEBI" id="CHEBI:15377"/>
        <dbReference type="ChEBI" id="CHEBI:15378"/>
        <dbReference type="ChEBI" id="CHEBI:15379"/>
        <dbReference type="ChEBI" id="CHEBI:29033"/>
        <dbReference type="ChEBI" id="CHEBI:29034"/>
        <dbReference type="EC" id="7.1.1.9"/>
    </reaction>
</comment>
<evidence type="ECO:0000259" key="20">
    <source>
        <dbReference type="PROSITE" id="PS50855"/>
    </source>
</evidence>
<evidence type="ECO:0000256" key="5">
    <source>
        <dbReference type="ARBA" id="ARBA00022448"/>
    </source>
</evidence>
<dbReference type="InterPro" id="IPR000883">
    <property type="entry name" value="Cyt_C_Oxase_1"/>
</dbReference>
<dbReference type="KEGG" id="mtim:DIR46_16710"/>
<dbReference type="GO" id="GO:0004129">
    <property type="term" value="F:cytochrome-c oxidase activity"/>
    <property type="evidence" value="ECO:0007669"/>
    <property type="project" value="UniProtKB-EC"/>
</dbReference>
<keyword evidence="6" id="KW-1003">Cell membrane</keyword>
<keyword evidence="14" id="KW-0408">Iron</keyword>